<name>A0A1Z4C4L2_9GAMM</name>
<reference evidence="1 2" key="1">
    <citation type="submission" date="2017-06" db="EMBL/GenBank/DDBJ databases">
        <title>Genome Sequencing of the methanotroph Methylovulum psychrotolerants str. HV10-M2 isolated from a high-altitude environment.</title>
        <authorList>
            <person name="Mateos-Rivera A."/>
        </authorList>
    </citation>
    <scope>NUCLEOTIDE SEQUENCE [LARGE SCALE GENOMIC DNA]</scope>
    <source>
        <strain evidence="1 2">HV10_M2</strain>
    </source>
</reference>
<dbReference type="KEGG" id="mpsy:CEK71_21820"/>
<dbReference type="AlphaFoldDB" id="A0A1Z4C4L2"/>
<protein>
    <submittedName>
        <fullName evidence="1">Uncharacterized protein</fullName>
    </submittedName>
</protein>
<evidence type="ECO:0000313" key="1">
    <source>
        <dbReference type="EMBL" id="ASF48482.1"/>
    </source>
</evidence>
<keyword evidence="2" id="KW-1185">Reference proteome</keyword>
<accession>A0A1Z4C4L2</accession>
<evidence type="ECO:0000313" key="2">
    <source>
        <dbReference type="Proteomes" id="UP000197019"/>
    </source>
</evidence>
<sequence>MVKIRKEKGFLPLKQITFKYRGRILQAHIQAARIIDKKTGQETDYYPSANEELVEDALRKLAADQKELGFFDKKNYTSGVVFTLYQLSTELQKRGHSRSYPEIVLSLNILAGSLIRIDIFPKCCPISG</sequence>
<dbReference type="Proteomes" id="UP000197019">
    <property type="component" value="Chromosome"/>
</dbReference>
<gene>
    <name evidence="1" type="ORF">CEK71_21820</name>
</gene>
<dbReference type="EMBL" id="CP022129">
    <property type="protein sequence ID" value="ASF48482.1"/>
    <property type="molecule type" value="Genomic_DNA"/>
</dbReference>
<organism evidence="1 2">
    <name type="scientific">Methylovulum psychrotolerans</name>
    <dbReference type="NCBI Taxonomy" id="1704499"/>
    <lineage>
        <taxon>Bacteria</taxon>
        <taxon>Pseudomonadati</taxon>
        <taxon>Pseudomonadota</taxon>
        <taxon>Gammaproteobacteria</taxon>
        <taxon>Methylococcales</taxon>
        <taxon>Methylococcaceae</taxon>
        <taxon>Methylovulum</taxon>
    </lineage>
</organism>
<proteinExistence type="predicted"/>